<name>A0A0A2UXT2_9BACI</name>
<gene>
    <name evidence="2" type="ORF">N780_13585</name>
</gene>
<dbReference type="Proteomes" id="UP000030153">
    <property type="component" value="Unassembled WGS sequence"/>
</dbReference>
<organism evidence="2 3">
    <name type="scientific">Pontibacillus chungwhensis BH030062</name>
    <dbReference type="NCBI Taxonomy" id="1385513"/>
    <lineage>
        <taxon>Bacteria</taxon>
        <taxon>Bacillati</taxon>
        <taxon>Bacillota</taxon>
        <taxon>Bacilli</taxon>
        <taxon>Bacillales</taxon>
        <taxon>Bacillaceae</taxon>
        <taxon>Pontibacillus</taxon>
    </lineage>
</organism>
<reference evidence="2 3" key="1">
    <citation type="submission" date="2013-08" db="EMBL/GenBank/DDBJ databases">
        <title>Genome of Pontibacillus chungwhensis.</title>
        <authorList>
            <person name="Wang Q."/>
            <person name="Wang G."/>
        </authorList>
    </citation>
    <scope>NUCLEOTIDE SEQUENCE [LARGE SCALE GENOMIC DNA]</scope>
    <source>
        <strain evidence="2 3">BH030062</strain>
    </source>
</reference>
<keyword evidence="3" id="KW-1185">Reference proteome</keyword>
<dbReference type="EMBL" id="AVBG01000002">
    <property type="protein sequence ID" value="KGP92739.1"/>
    <property type="molecule type" value="Genomic_DNA"/>
</dbReference>
<feature type="compositionally biased region" description="Polar residues" evidence="1">
    <location>
        <begin position="71"/>
        <end position="82"/>
    </location>
</feature>
<feature type="region of interest" description="Disordered" evidence="1">
    <location>
        <begin position="18"/>
        <end position="82"/>
    </location>
</feature>
<proteinExistence type="predicted"/>
<protein>
    <submittedName>
        <fullName evidence="2">Uncharacterized protein</fullName>
    </submittedName>
</protein>
<sequence>MLTSLYWAAVCTKHCKGWLGNGETPTGERGRRDPGANGVSEEARQLARGKRVVPQPPQPLNKSNGPAMHKTPQSLNSGAFWG</sequence>
<accession>A0A0A2UXT2</accession>
<evidence type="ECO:0000313" key="2">
    <source>
        <dbReference type="EMBL" id="KGP92739.1"/>
    </source>
</evidence>
<evidence type="ECO:0000256" key="1">
    <source>
        <dbReference type="SAM" id="MobiDB-lite"/>
    </source>
</evidence>
<dbReference type="AlphaFoldDB" id="A0A0A2UXT2"/>
<evidence type="ECO:0000313" key="3">
    <source>
        <dbReference type="Proteomes" id="UP000030153"/>
    </source>
</evidence>
<comment type="caution">
    <text evidence="2">The sequence shown here is derived from an EMBL/GenBank/DDBJ whole genome shotgun (WGS) entry which is preliminary data.</text>
</comment>